<proteinExistence type="predicted"/>
<dbReference type="AlphaFoldDB" id="A0A975X584"/>
<organism evidence="1 2">
    <name type="scientific">Cupriavidus taiwanensis</name>
    <dbReference type="NCBI Taxonomy" id="164546"/>
    <lineage>
        <taxon>Bacteria</taxon>
        <taxon>Pseudomonadati</taxon>
        <taxon>Pseudomonadota</taxon>
        <taxon>Betaproteobacteria</taxon>
        <taxon>Burkholderiales</taxon>
        <taxon>Burkholderiaceae</taxon>
        <taxon>Cupriavidus</taxon>
    </lineage>
</organism>
<dbReference type="EMBL" id="OFSP01000031">
    <property type="protein sequence ID" value="SOY58589.1"/>
    <property type="molecule type" value="Genomic_DNA"/>
</dbReference>
<gene>
    <name evidence="1" type="ORF">CBM2589_A10236</name>
</gene>
<dbReference type="Proteomes" id="UP000256297">
    <property type="component" value="Chromosome CBM2589_a"/>
</dbReference>
<evidence type="ECO:0000313" key="1">
    <source>
        <dbReference type="EMBL" id="SOY58589.1"/>
    </source>
</evidence>
<name>A0A975X584_9BURK</name>
<evidence type="ECO:0000313" key="2">
    <source>
        <dbReference type="Proteomes" id="UP000256297"/>
    </source>
</evidence>
<comment type="caution">
    <text evidence="1">The sequence shown here is derived from an EMBL/GenBank/DDBJ whole genome shotgun (WGS) entry which is preliminary data.</text>
</comment>
<protein>
    <submittedName>
        <fullName evidence="1">Uncharacterized protein</fullName>
    </submittedName>
</protein>
<reference evidence="1 2" key="1">
    <citation type="submission" date="2018-01" db="EMBL/GenBank/DDBJ databases">
        <authorList>
            <person name="Clerissi C."/>
        </authorList>
    </citation>
    <scope>NUCLEOTIDE SEQUENCE [LARGE SCALE GENOMIC DNA]</scope>
    <source>
        <strain evidence="1">Cupriavidus taiwanensis STM 3521</strain>
    </source>
</reference>
<sequence>MGIGTSTRCRWLRPNAESCQRCMEEVMEALQWVDDGGPTILIPLQIHWAIEVIPM</sequence>
<accession>A0A975X584</accession>